<accession>A0A4Q9FL28</accession>
<evidence type="ECO:0000259" key="2">
    <source>
        <dbReference type="Pfam" id="PF18962"/>
    </source>
</evidence>
<evidence type="ECO:0000313" key="3">
    <source>
        <dbReference type="EMBL" id="TBN14575.1"/>
    </source>
</evidence>
<dbReference type="NCBIfam" id="TIGR04183">
    <property type="entry name" value="Por_Secre_tail"/>
    <property type="match status" value="1"/>
</dbReference>
<dbReference type="SUPFAM" id="SSF63825">
    <property type="entry name" value="YWTD domain"/>
    <property type="match status" value="1"/>
</dbReference>
<comment type="caution">
    <text evidence="3">The sequence shown here is derived from an EMBL/GenBank/DDBJ whole genome shotgun (WGS) entry which is preliminary data.</text>
</comment>
<evidence type="ECO:0000256" key="1">
    <source>
        <dbReference type="ARBA" id="ARBA00022729"/>
    </source>
</evidence>
<sequence>MKQFYFLLSMIFFLIYGNKIDAQTTVITGLNRPIGLVLNGNNLYISEIEGNKISKIDITATTPTATDVVTGLNRPIGLALNGNDLYIAEQYANKISKIDINATTPTATDVVTGLYFPAGLALNGNDLYITEFTGDKISKIDITATTATATNVVTLLNRPDGLVLNGNDLYISESGGNKISKFSITSLSINNISLQEKISLYPNPSHDFIEFTGLTSNMNYNILNALGVEISKGTISKHMKIDISNFTDGFYFLKFDNGRMFKFMKR</sequence>
<name>A0A4Q9FL28_9FLAO</name>
<dbReference type="InterPro" id="IPR051200">
    <property type="entry name" value="Host-pathogen_enzymatic-act"/>
</dbReference>
<organism evidence="3 4">
    <name type="scientific">Hyunsoonleella pacifica</name>
    <dbReference type="NCBI Taxonomy" id="1080224"/>
    <lineage>
        <taxon>Bacteria</taxon>
        <taxon>Pseudomonadati</taxon>
        <taxon>Bacteroidota</taxon>
        <taxon>Flavobacteriia</taxon>
        <taxon>Flavobacteriales</taxon>
        <taxon>Flavobacteriaceae</taxon>
    </lineage>
</organism>
<feature type="domain" description="Secretion system C-terminal sorting" evidence="2">
    <location>
        <begin position="200"/>
        <end position="259"/>
    </location>
</feature>
<dbReference type="AlphaFoldDB" id="A0A4Q9FL28"/>
<keyword evidence="1" id="KW-0732">Signal</keyword>
<dbReference type="Pfam" id="PF18962">
    <property type="entry name" value="Por_Secre_tail"/>
    <property type="match status" value="1"/>
</dbReference>
<keyword evidence="4" id="KW-1185">Reference proteome</keyword>
<dbReference type="RefSeq" id="WP_130937697.1">
    <property type="nucleotide sequence ID" value="NZ_BMEE01000002.1"/>
</dbReference>
<dbReference type="InterPro" id="IPR011042">
    <property type="entry name" value="6-blade_b-propeller_TolB-like"/>
</dbReference>
<protein>
    <submittedName>
        <fullName evidence="3">T9SS type A sorting domain-containing protein</fullName>
    </submittedName>
</protein>
<dbReference type="InterPro" id="IPR026444">
    <property type="entry name" value="Secre_tail"/>
</dbReference>
<gene>
    <name evidence="3" type="ORF">EYD46_13470</name>
</gene>
<proteinExistence type="predicted"/>
<dbReference type="EMBL" id="SIRS01000005">
    <property type="protein sequence ID" value="TBN14575.1"/>
    <property type="molecule type" value="Genomic_DNA"/>
</dbReference>
<dbReference type="OrthoDB" id="977776at2"/>
<dbReference type="Gene3D" id="2.120.10.30">
    <property type="entry name" value="TolB, C-terminal domain"/>
    <property type="match status" value="1"/>
</dbReference>
<evidence type="ECO:0000313" key="4">
    <source>
        <dbReference type="Proteomes" id="UP000292372"/>
    </source>
</evidence>
<dbReference type="PANTHER" id="PTHR47197">
    <property type="entry name" value="PROTEIN NIRF"/>
    <property type="match status" value="1"/>
</dbReference>
<reference evidence="3 4" key="1">
    <citation type="journal article" date="2015" name="Int. J. Syst. Evol. Microbiol.">
        <title>Hyunsoonleella pacifica sp. nov., isolated from seawater of South Pacific Gyre.</title>
        <authorList>
            <person name="Gao X."/>
            <person name="Zhang Z."/>
            <person name="Dai X."/>
            <person name="Zhang X.H."/>
        </authorList>
    </citation>
    <scope>NUCLEOTIDE SEQUENCE [LARGE SCALE GENOMIC DNA]</scope>
    <source>
        <strain evidence="3 4">SW033</strain>
    </source>
</reference>
<dbReference type="PANTHER" id="PTHR47197:SF3">
    <property type="entry name" value="DIHYDRO-HEME D1 DEHYDROGENASE"/>
    <property type="match status" value="1"/>
</dbReference>
<dbReference type="Proteomes" id="UP000292372">
    <property type="component" value="Unassembled WGS sequence"/>
</dbReference>